<organism evidence="1 2">
    <name type="scientific">Cirrhinus mrigala</name>
    <name type="common">Mrigala</name>
    <dbReference type="NCBI Taxonomy" id="683832"/>
    <lineage>
        <taxon>Eukaryota</taxon>
        <taxon>Metazoa</taxon>
        <taxon>Chordata</taxon>
        <taxon>Craniata</taxon>
        <taxon>Vertebrata</taxon>
        <taxon>Euteleostomi</taxon>
        <taxon>Actinopterygii</taxon>
        <taxon>Neopterygii</taxon>
        <taxon>Teleostei</taxon>
        <taxon>Ostariophysi</taxon>
        <taxon>Cypriniformes</taxon>
        <taxon>Cyprinidae</taxon>
        <taxon>Labeoninae</taxon>
        <taxon>Labeonini</taxon>
        <taxon>Cirrhinus</taxon>
    </lineage>
</organism>
<dbReference type="AlphaFoldDB" id="A0ABD0R4V8"/>
<name>A0ABD0R4V8_CIRMR</name>
<evidence type="ECO:0000313" key="1">
    <source>
        <dbReference type="EMBL" id="KAL0193541.1"/>
    </source>
</evidence>
<reference evidence="1 2" key="1">
    <citation type="submission" date="2024-05" db="EMBL/GenBank/DDBJ databases">
        <title>Genome sequencing and assembly of Indian major carp, Cirrhinus mrigala (Hamilton, 1822).</title>
        <authorList>
            <person name="Mohindra V."/>
            <person name="Chowdhury L.M."/>
            <person name="Lal K."/>
            <person name="Jena J.K."/>
        </authorList>
    </citation>
    <scope>NUCLEOTIDE SEQUENCE [LARGE SCALE GENOMIC DNA]</scope>
    <source>
        <strain evidence="1">CM1030</strain>
        <tissue evidence="1">Blood</tissue>
    </source>
</reference>
<sequence>FLIEPLSEDGDGDHAVYKFEDVNEETPRVCGVTNTTWDESEEGTPPRILKS</sequence>
<comment type="caution">
    <text evidence="1">The sequence shown here is derived from an EMBL/GenBank/DDBJ whole genome shotgun (WGS) entry which is preliminary data.</text>
</comment>
<evidence type="ECO:0000313" key="2">
    <source>
        <dbReference type="Proteomes" id="UP001529510"/>
    </source>
</evidence>
<gene>
    <name evidence="1" type="ORF">M9458_011837</name>
</gene>
<accession>A0ABD0R4V8</accession>
<dbReference type="EMBL" id="JAMKFB020000005">
    <property type="protein sequence ID" value="KAL0193541.1"/>
    <property type="molecule type" value="Genomic_DNA"/>
</dbReference>
<dbReference type="Proteomes" id="UP001529510">
    <property type="component" value="Unassembled WGS sequence"/>
</dbReference>
<feature type="non-terminal residue" evidence="1">
    <location>
        <position position="51"/>
    </location>
</feature>
<keyword evidence="2" id="KW-1185">Reference proteome</keyword>
<feature type="non-terminal residue" evidence="1">
    <location>
        <position position="1"/>
    </location>
</feature>
<proteinExistence type="predicted"/>
<protein>
    <submittedName>
        <fullName evidence="1">Uncharacterized protein</fullName>
    </submittedName>
</protein>